<evidence type="ECO:0000256" key="3">
    <source>
        <dbReference type="ARBA" id="ARBA00022553"/>
    </source>
</evidence>
<comment type="caution">
    <text evidence="13">The sequence shown here is derived from an EMBL/GenBank/DDBJ whole genome shotgun (WGS) entry which is preliminary data.</text>
</comment>
<evidence type="ECO:0000256" key="1">
    <source>
        <dbReference type="ARBA" id="ARBA00000085"/>
    </source>
</evidence>
<evidence type="ECO:0000256" key="8">
    <source>
        <dbReference type="ARBA" id="ARBA00023012"/>
    </source>
</evidence>
<dbReference type="Gene3D" id="3.30.565.10">
    <property type="entry name" value="Histidine kinase-like ATPase, C-terminal domain"/>
    <property type="match status" value="1"/>
</dbReference>
<reference evidence="14" key="1">
    <citation type="journal article" date="2019" name="Int. J. Syst. Evol. Microbiol.">
        <title>The Global Catalogue of Microorganisms (GCM) 10K type strain sequencing project: providing services to taxonomists for standard genome sequencing and annotation.</title>
        <authorList>
            <consortium name="The Broad Institute Genomics Platform"/>
            <consortium name="The Broad Institute Genome Sequencing Center for Infectious Disease"/>
            <person name="Wu L."/>
            <person name="Ma J."/>
        </authorList>
    </citation>
    <scope>NUCLEOTIDE SEQUENCE [LARGE SCALE GENOMIC DNA]</scope>
    <source>
        <strain evidence="14">JCM 14309</strain>
    </source>
</reference>
<keyword evidence="3" id="KW-0597">Phosphoprotein</keyword>
<protein>
    <recommendedName>
        <fullName evidence="2">histidine kinase</fullName>
        <ecNumber evidence="2">2.7.13.3</ecNumber>
    </recommendedName>
</protein>
<dbReference type="SUPFAM" id="SSF55874">
    <property type="entry name" value="ATPase domain of HSP90 chaperone/DNA topoisomerase II/histidine kinase"/>
    <property type="match status" value="1"/>
</dbReference>
<dbReference type="RefSeq" id="WP_344682771.1">
    <property type="nucleotide sequence ID" value="NZ_BAAAVT010000002.1"/>
</dbReference>
<feature type="region of interest" description="Disordered" evidence="9">
    <location>
        <begin position="403"/>
        <end position="424"/>
    </location>
</feature>
<feature type="transmembrane region" description="Helical" evidence="10">
    <location>
        <begin position="71"/>
        <end position="91"/>
    </location>
</feature>
<dbReference type="InterPro" id="IPR011712">
    <property type="entry name" value="Sig_transdc_His_kin_sub3_dim/P"/>
</dbReference>
<dbReference type="EC" id="2.7.13.3" evidence="2"/>
<proteinExistence type="predicted"/>
<evidence type="ECO:0000256" key="7">
    <source>
        <dbReference type="ARBA" id="ARBA00022840"/>
    </source>
</evidence>
<dbReference type="Pfam" id="PF07730">
    <property type="entry name" value="HisKA_3"/>
    <property type="match status" value="1"/>
</dbReference>
<dbReference type="InterPro" id="IPR003594">
    <property type="entry name" value="HATPase_dom"/>
</dbReference>
<dbReference type="Proteomes" id="UP001500236">
    <property type="component" value="Unassembled WGS sequence"/>
</dbReference>
<keyword evidence="7" id="KW-0067">ATP-binding</keyword>
<feature type="transmembrane region" description="Helical" evidence="10">
    <location>
        <begin position="143"/>
        <end position="160"/>
    </location>
</feature>
<dbReference type="PANTHER" id="PTHR24421:SF10">
    <property type="entry name" value="NITRATE_NITRITE SENSOR PROTEIN NARQ"/>
    <property type="match status" value="1"/>
</dbReference>
<keyword evidence="10" id="KW-0812">Transmembrane</keyword>
<feature type="region of interest" description="Disordered" evidence="9">
    <location>
        <begin position="350"/>
        <end position="391"/>
    </location>
</feature>
<keyword evidence="14" id="KW-1185">Reference proteome</keyword>
<feature type="transmembrane region" description="Helical" evidence="10">
    <location>
        <begin position="112"/>
        <end position="131"/>
    </location>
</feature>
<feature type="domain" description="Histidine kinase/HSP90-like ATPase" evidence="11">
    <location>
        <begin position="313"/>
        <end position="406"/>
    </location>
</feature>
<dbReference type="CDD" id="cd16917">
    <property type="entry name" value="HATPase_UhpB-NarQ-NarX-like"/>
    <property type="match status" value="1"/>
</dbReference>
<feature type="transmembrane region" description="Helical" evidence="10">
    <location>
        <begin position="49"/>
        <end position="65"/>
    </location>
</feature>
<feature type="domain" description="Signal transduction histidine kinase subgroup 3 dimerisation and phosphoacceptor" evidence="12">
    <location>
        <begin position="193"/>
        <end position="257"/>
    </location>
</feature>
<evidence type="ECO:0000259" key="11">
    <source>
        <dbReference type="Pfam" id="PF02518"/>
    </source>
</evidence>
<evidence type="ECO:0000256" key="6">
    <source>
        <dbReference type="ARBA" id="ARBA00022777"/>
    </source>
</evidence>
<evidence type="ECO:0000256" key="9">
    <source>
        <dbReference type="SAM" id="MobiDB-lite"/>
    </source>
</evidence>
<keyword evidence="6 13" id="KW-0418">Kinase</keyword>
<dbReference type="GO" id="GO:0016301">
    <property type="term" value="F:kinase activity"/>
    <property type="evidence" value="ECO:0007669"/>
    <property type="project" value="UniProtKB-KW"/>
</dbReference>
<dbReference type="Gene3D" id="1.20.5.1930">
    <property type="match status" value="1"/>
</dbReference>
<gene>
    <name evidence="13" type="ORF">GCM10010529_02770</name>
</gene>
<feature type="transmembrane region" description="Helical" evidence="10">
    <location>
        <begin position="20"/>
        <end position="37"/>
    </location>
</feature>
<evidence type="ECO:0000256" key="5">
    <source>
        <dbReference type="ARBA" id="ARBA00022741"/>
    </source>
</evidence>
<keyword evidence="8" id="KW-0902">Two-component regulatory system</keyword>
<dbReference type="Pfam" id="PF02518">
    <property type="entry name" value="HATPase_c"/>
    <property type="match status" value="1"/>
</dbReference>
<comment type="catalytic activity">
    <reaction evidence="1">
        <text>ATP + protein L-histidine = ADP + protein N-phospho-L-histidine.</text>
        <dbReference type="EC" id="2.7.13.3"/>
    </reaction>
</comment>
<dbReference type="InterPro" id="IPR036890">
    <property type="entry name" value="HATPase_C_sf"/>
</dbReference>
<evidence type="ECO:0000313" key="14">
    <source>
        <dbReference type="Proteomes" id="UP001500236"/>
    </source>
</evidence>
<dbReference type="EMBL" id="BAAAVT010000002">
    <property type="protein sequence ID" value="GAA3052179.1"/>
    <property type="molecule type" value="Genomic_DNA"/>
</dbReference>
<sequence length="424" mass="45410">MAQADPEDERRGVGMTRPQGLDIAMALAVTATLSIMISADQAGDRAPDVLAYLWAAGLGALMLVRRSHPLLVLWLTVLGLFAYYSIGYPVVGLSVPTAAALFSAAEQRGPRWPALAAVVLLLVSYTARLLQGQDPVQILGYEAAGHVALMAAAIALGDALRTRRRLQRRTDELVETSVRLERSRAARQRSDDRTALARELHDSLGHQISVITLHADLAREAAEDDPGAAQEAMDVVARTGRTMLDELRSTVRQLRKEADGDDAEDPDHAAVAVSAPSRVPPTLHGLRRSVIPALPLRISCHIEVPVALPPAREAAAHRIAQEALTNIVRHSRAEEARLWIGLTDGGLGVEVEDPGPRRDPAAAHHGSRPAAGHGLQGMRERAEACGGSLDARPQADGFLVRALLPLSSDPEEHRRPPAAPGRTP</sequence>
<keyword evidence="5" id="KW-0547">Nucleotide-binding</keyword>
<evidence type="ECO:0000313" key="13">
    <source>
        <dbReference type="EMBL" id="GAA3052179.1"/>
    </source>
</evidence>
<evidence type="ECO:0000256" key="2">
    <source>
        <dbReference type="ARBA" id="ARBA00012438"/>
    </source>
</evidence>
<dbReference type="InterPro" id="IPR050482">
    <property type="entry name" value="Sensor_HK_TwoCompSys"/>
</dbReference>
<organism evidence="13 14">
    <name type="scientific">Nesterenkonia aethiopica</name>
    <dbReference type="NCBI Taxonomy" id="269144"/>
    <lineage>
        <taxon>Bacteria</taxon>
        <taxon>Bacillati</taxon>
        <taxon>Actinomycetota</taxon>
        <taxon>Actinomycetes</taxon>
        <taxon>Micrococcales</taxon>
        <taxon>Micrococcaceae</taxon>
        <taxon>Nesterenkonia</taxon>
    </lineage>
</organism>
<keyword evidence="10" id="KW-0472">Membrane</keyword>
<accession>A0ABP6LS41</accession>
<evidence type="ECO:0000259" key="12">
    <source>
        <dbReference type="Pfam" id="PF07730"/>
    </source>
</evidence>
<evidence type="ECO:0000256" key="10">
    <source>
        <dbReference type="SAM" id="Phobius"/>
    </source>
</evidence>
<dbReference type="PANTHER" id="PTHR24421">
    <property type="entry name" value="NITRATE/NITRITE SENSOR PROTEIN NARX-RELATED"/>
    <property type="match status" value="1"/>
</dbReference>
<evidence type="ECO:0000256" key="4">
    <source>
        <dbReference type="ARBA" id="ARBA00022679"/>
    </source>
</evidence>
<keyword evidence="10" id="KW-1133">Transmembrane helix</keyword>
<name>A0ABP6LS41_9MICC</name>
<keyword evidence="4" id="KW-0808">Transferase</keyword>